<dbReference type="RefSeq" id="WP_406700851.1">
    <property type="nucleotide sequence ID" value="NZ_CP155447.1"/>
</dbReference>
<proteinExistence type="predicted"/>
<name>A0AAU7CRE4_9BACT</name>
<evidence type="ECO:0000313" key="1">
    <source>
        <dbReference type="EMBL" id="XBH08014.1"/>
    </source>
</evidence>
<organism evidence="1">
    <name type="scientific">Singulisphaera sp. Ch08</name>
    <dbReference type="NCBI Taxonomy" id="3120278"/>
    <lineage>
        <taxon>Bacteria</taxon>
        <taxon>Pseudomonadati</taxon>
        <taxon>Planctomycetota</taxon>
        <taxon>Planctomycetia</taxon>
        <taxon>Isosphaerales</taxon>
        <taxon>Isosphaeraceae</taxon>
        <taxon>Singulisphaera</taxon>
    </lineage>
</organism>
<sequence length="110" mass="11588">MPGYYGLQLGPVTAMALDCALLLGYVPSASHQVSIGSLDFPGHVSFHHDNIPGPAPDAWGNYARGAAAALQARHRLERSEGEKTAILVLRRGPERVPSSVSSNGEVLGDI</sequence>
<accession>A0AAU7CRE4</accession>
<gene>
    <name evidence="1" type="ORF">V5E97_18855</name>
</gene>
<dbReference type="InterPro" id="IPR014721">
    <property type="entry name" value="Ribsml_uS5_D2-typ_fold_subgr"/>
</dbReference>
<reference evidence="1" key="1">
    <citation type="submission" date="2024-05" db="EMBL/GenBank/DDBJ databases">
        <title>Planctomycetes of the genus Singulisphaera possess chitinolytic capabilities.</title>
        <authorList>
            <person name="Ivanova A."/>
        </authorList>
    </citation>
    <scope>NUCLEOTIDE SEQUENCE</scope>
    <source>
        <strain evidence="1">Ch08T</strain>
    </source>
</reference>
<dbReference type="EMBL" id="CP155447">
    <property type="protein sequence ID" value="XBH08014.1"/>
    <property type="molecule type" value="Genomic_DNA"/>
</dbReference>
<dbReference type="AlphaFoldDB" id="A0AAU7CRE4"/>
<protein>
    <submittedName>
        <fullName evidence="1">Uncharacterized protein</fullName>
    </submittedName>
</protein>
<dbReference type="Gene3D" id="3.30.230.10">
    <property type="match status" value="1"/>
</dbReference>